<keyword evidence="7 9" id="KW-0862">Zinc</keyword>
<dbReference type="SUPFAM" id="SSF53187">
    <property type="entry name" value="Zn-dependent exopeptidases"/>
    <property type="match status" value="1"/>
</dbReference>
<gene>
    <name evidence="11" type="ORF">GND95_05780</name>
</gene>
<evidence type="ECO:0000256" key="2">
    <source>
        <dbReference type="ARBA" id="ARBA00008290"/>
    </source>
</evidence>
<evidence type="ECO:0000256" key="6">
    <source>
        <dbReference type="ARBA" id="ARBA00022801"/>
    </source>
</evidence>
<dbReference type="GO" id="GO:0006508">
    <property type="term" value="P:proteolysis"/>
    <property type="evidence" value="ECO:0007669"/>
    <property type="project" value="UniProtKB-KW"/>
</dbReference>
<dbReference type="PANTHER" id="PTHR28570">
    <property type="entry name" value="ASPARTYL AMINOPEPTIDASE"/>
    <property type="match status" value="1"/>
</dbReference>
<evidence type="ECO:0000256" key="1">
    <source>
        <dbReference type="ARBA" id="ARBA00001947"/>
    </source>
</evidence>
<keyword evidence="4 9" id="KW-0645">Protease</keyword>
<dbReference type="Gene3D" id="2.30.250.10">
    <property type="entry name" value="Aminopeptidase i, Domain 2"/>
    <property type="match status" value="1"/>
</dbReference>
<evidence type="ECO:0000256" key="3">
    <source>
        <dbReference type="ARBA" id="ARBA00022438"/>
    </source>
</evidence>
<dbReference type="Pfam" id="PF02127">
    <property type="entry name" value="Peptidase_M18"/>
    <property type="match status" value="1"/>
</dbReference>
<dbReference type="InterPro" id="IPR023358">
    <property type="entry name" value="Peptidase_M18_dom2"/>
</dbReference>
<comment type="cofactor">
    <cofactor evidence="1 10">
        <name>Zn(2+)</name>
        <dbReference type="ChEBI" id="CHEBI:29105"/>
    </cofactor>
</comment>
<dbReference type="OrthoDB" id="9764268at2"/>
<dbReference type="InterPro" id="IPR001948">
    <property type="entry name" value="Peptidase_M18"/>
</dbReference>
<evidence type="ECO:0000256" key="9">
    <source>
        <dbReference type="RuleBase" id="RU004386"/>
    </source>
</evidence>
<sequence length="431" mass="48129">MRNDTFAKELISFIDSSPSPFHVVHNLKKTLRDHGFIGLDPKSHWELQKKGRYFTVMNDSALIAFEIGEGNIEEEGFKMIAAHTDSPAFKIKPFPEMRIKNYIKLNTESYGGAILHTWLDRPLSIAGRVVLKSQNPLNPTKRLIDFKEPIVIIPSLSIHMNRTVNEGVKFNKQKDTLPLLGVVNDEFGEKNRILRLIAQNLDVKIEEILDFDLILYPVEKGLITGMNKEFISSPKLDDLAMVHAGLKAIISARQTSGINVLVCYDNEEIGSATKQGADSPMLPYVLERILLSLGKGREDYFRALSNSFMISADMAHALHPNYEEKQDPTHHPLINGGPVIKINADQKYATDADTSAVYQEICQKAGVPVQKFVNRSDELGGSTIGPISATQLGIRCIDVGNPMLSMHSVRELGGVLDHEYIIKSFETFYGL</sequence>
<dbReference type="GO" id="GO:0008270">
    <property type="term" value="F:zinc ion binding"/>
    <property type="evidence" value="ECO:0007669"/>
    <property type="project" value="InterPro"/>
</dbReference>
<accession>A0A7C8HFE6</accession>
<reference evidence="11 12" key="1">
    <citation type="submission" date="2019-12" db="EMBL/GenBank/DDBJ databases">
        <title>Defluviitalea raffinosedens, isolated from a biogas fermenter, genome sequencing and characterization.</title>
        <authorList>
            <person name="Rettenmaier R."/>
            <person name="Schneider M."/>
            <person name="Neuhaus K."/>
            <person name="Liebl W."/>
            <person name="Zverlov V."/>
        </authorList>
    </citation>
    <scope>NUCLEOTIDE SEQUENCE [LARGE SCALE GENOMIC DNA]</scope>
    <source>
        <strain evidence="11 12">249c-K6</strain>
    </source>
</reference>
<dbReference type="EMBL" id="WSLF01000003">
    <property type="protein sequence ID" value="KAE9635653.1"/>
    <property type="molecule type" value="Genomic_DNA"/>
</dbReference>
<dbReference type="CDD" id="cd05658">
    <property type="entry name" value="M18_DAP"/>
    <property type="match status" value="1"/>
</dbReference>
<evidence type="ECO:0000256" key="10">
    <source>
        <dbReference type="RuleBase" id="RU004387"/>
    </source>
</evidence>
<keyword evidence="6 9" id="KW-0378">Hydrolase</keyword>
<dbReference type="GO" id="GO:0005737">
    <property type="term" value="C:cytoplasm"/>
    <property type="evidence" value="ECO:0007669"/>
    <property type="project" value="UniProtKB-ARBA"/>
</dbReference>
<comment type="similarity">
    <text evidence="2 9">Belongs to the peptidase M18 family.</text>
</comment>
<dbReference type="Gene3D" id="3.40.630.10">
    <property type="entry name" value="Zn peptidases"/>
    <property type="match status" value="1"/>
</dbReference>
<evidence type="ECO:0000256" key="4">
    <source>
        <dbReference type="ARBA" id="ARBA00022670"/>
    </source>
</evidence>
<evidence type="ECO:0000313" key="12">
    <source>
        <dbReference type="Proteomes" id="UP000483018"/>
    </source>
</evidence>
<dbReference type="PRINTS" id="PR00932">
    <property type="entry name" value="AMINO1PTASE"/>
</dbReference>
<dbReference type="AlphaFoldDB" id="A0A7C8HFE6"/>
<evidence type="ECO:0000313" key="11">
    <source>
        <dbReference type="EMBL" id="KAE9635653.1"/>
    </source>
</evidence>
<evidence type="ECO:0000256" key="5">
    <source>
        <dbReference type="ARBA" id="ARBA00022723"/>
    </source>
</evidence>
<evidence type="ECO:0000256" key="8">
    <source>
        <dbReference type="ARBA" id="ARBA00023049"/>
    </source>
</evidence>
<dbReference type="SUPFAM" id="SSF101821">
    <property type="entry name" value="Aminopeptidase/glucanase lid domain"/>
    <property type="match status" value="1"/>
</dbReference>
<proteinExistence type="inferred from homology"/>
<dbReference type="NCBIfam" id="NF002759">
    <property type="entry name" value="PRK02813.1"/>
    <property type="match status" value="1"/>
</dbReference>
<organism evidence="11 12">
    <name type="scientific">Defluviitalea raffinosedens</name>
    <dbReference type="NCBI Taxonomy" id="1450156"/>
    <lineage>
        <taxon>Bacteria</taxon>
        <taxon>Bacillati</taxon>
        <taxon>Bacillota</taxon>
        <taxon>Clostridia</taxon>
        <taxon>Lachnospirales</taxon>
        <taxon>Defluviitaleaceae</taxon>
        <taxon>Defluviitalea</taxon>
    </lineage>
</organism>
<keyword evidence="8 9" id="KW-0482">Metalloprotease</keyword>
<evidence type="ECO:0000256" key="7">
    <source>
        <dbReference type="ARBA" id="ARBA00022833"/>
    </source>
</evidence>
<protein>
    <recommendedName>
        <fullName evidence="10">M18 family aminopeptidase</fullName>
        <ecNumber evidence="10">3.4.11.-</ecNumber>
    </recommendedName>
</protein>
<keyword evidence="5 9" id="KW-0479">Metal-binding</keyword>
<dbReference type="RefSeq" id="WP_158739899.1">
    <property type="nucleotide sequence ID" value="NZ_JAFBEP010000001.1"/>
</dbReference>
<comment type="caution">
    <text evidence="11">The sequence shown here is derived from an EMBL/GenBank/DDBJ whole genome shotgun (WGS) entry which is preliminary data.</text>
</comment>
<keyword evidence="3 9" id="KW-0031">Aminopeptidase</keyword>
<dbReference type="EC" id="3.4.11.-" evidence="10"/>
<dbReference type="GO" id="GO:0004177">
    <property type="term" value="F:aminopeptidase activity"/>
    <property type="evidence" value="ECO:0007669"/>
    <property type="project" value="UniProtKB-KW"/>
</dbReference>
<name>A0A7C8HFE6_9FIRM</name>
<dbReference type="PANTHER" id="PTHR28570:SF3">
    <property type="entry name" value="ASPARTYL AMINOPEPTIDASE"/>
    <property type="match status" value="1"/>
</dbReference>
<keyword evidence="12" id="KW-1185">Reference proteome</keyword>
<dbReference type="GO" id="GO:0008237">
    <property type="term" value="F:metallopeptidase activity"/>
    <property type="evidence" value="ECO:0007669"/>
    <property type="project" value="UniProtKB-KW"/>
</dbReference>
<dbReference type="Proteomes" id="UP000483018">
    <property type="component" value="Unassembled WGS sequence"/>
</dbReference>